<accession>A0ABU9E8Y8</accession>
<evidence type="ECO:0000313" key="3">
    <source>
        <dbReference type="Proteomes" id="UP001484239"/>
    </source>
</evidence>
<dbReference type="Proteomes" id="UP001484239">
    <property type="component" value="Unassembled WGS sequence"/>
</dbReference>
<evidence type="ECO:0008006" key="4">
    <source>
        <dbReference type="Google" id="ProtNLM"/>
    </source>
</evidence>
<dbReference type="EMBL" id="JBBHLI010000002">
    <property type="protein sequence ID" value="MEK9500554.1"/>
    <property type="molecule type" value="Genomic_DNA"/>
</dbReference>
<feature type="transmembrane region" description="Helical" evidence="1">
    <location>
        <begin position="35"/>
        <end position="58"/>
    </location>
</feature>
<gene>
    <name evidence="2" type="ORF">WI372_06165</name>
</gene>
<dbReference type="RefSeq" id="WP_405274678.1">
    <property type="nucleotide sequence ID" value="NZ_CP144380.1"/>
</dbReference>
<evidence type="ECO:0000313" key="2">
    <source>
        <dbReference type="EMBL" id="MEK9500554.1"/>
    </source>
</evidence>
<proteinExistence type="predicted"/>
<name>A0ABU9E8Y8_9BACT</name>
<evidence type="ECO:0000256" key="1">
    <source>
        <dbReference type="SAM" id="Phobius"/>
    </source>
</evidence>
<reference evidence="2 3" key="1">
    <citation type="submission" date="2024-02" db="EMBL/GenBank/DDBJ databases">
        <title>A novel Gemmatimonadota bacterium.</title>
        <authorList>
            <person name="Du Z.-J."/>
            <person name="Ye Y.-Q."/>
        </authorList>
    </citation>
    <scope>NUCLEOTIDE SEQUENCE [LARGE SCALE GENOMIC DNA]</scope>
    <source>
        <strain evidence="2 3">DH-20</strain>
    </source>
</reference>
<organism evidence="2 3">
    <name type="scientific">Gaopeijia maritima</name>
    <dbReference type="NCBI Taxonomy" id="3119007"/>
    <lineage>
        <taxon>Bacteria</taxon>
        <taxon>Pseudomonadati</taxon>
        <taxon>Gemmatimonadota</taxon>
        <taxon>Longimicrobiia</taxon>
        <taxon>Gaopeijiales</taxon>
        <taxon>Gaopeijiaceae</taxon>
        <taxon>Gaopeijia</taxon>
    </lineage>
</organism>
<keyword evidence="1" id="KW-0472">Membrane</keyword>
<sequence>MKYFGYLVGVIWVFLVLAAFGNARAGSAAGQPDVAFWWTVIGGLLTIATLGAFIGTTIHIRAGQRPH</sequence>
<keyword evidence="3" id="KW-1185">Reference proteome</keyword>
<keyword evidence="1" id="KW-1133">Transmembrane helix</keyword>
<protein>
    <recommendedName>
        <fullName evidence="4">DUF2530 domain-containing protein</fullName>
    </recommendedName>
</protein>
<comment type="caution">
    <text evidence="2">The sequence shown here is derived from an EMBL/GenBank/DDBJ whole genome shotgun (WGS) entry which is preliminary data.</text>
</comment>
<keyword evidence="1" id="KW-0812">Transmembrane</keyword>